<feature type="domain" description="Aldehyde dehydrogenase" evidence="5">
    <location>
        <begin position="149"/>
        <end position="385"/>
    </location>
</feature>
<dbReference type="Pfam" id="PF00171">
    <property type="entry name" value="Aldedh"/>
    <property type="match status" value="2"/>
</dbReference>
<dbReference type="Gene3D" id="3.40.605.10">
    <property type="entry name" value="Aldehyde Dehydrogenase, Chain A, domain 1"/>
    <property type="match status" value="2"/>
</dbReference>
<feature type="domain" description="Aldehyde dehydrogenase" evidence="5">
    <location>
        <begin position="30"/>
        <end position="74"/>
    </location>
</feature>
<dbReference type="InterPro" id="IPR016163">
    <property type="entry name" value="Ald_DH_C"/>
</dbReference>
<dbReference type="InterPro" id="IPR016160">
    <property type="entry name" value="Ald_DH_CS_CYS"/>
</dbReference>
<keyword evidence="7" id="KW-1185">Reference proteome</keyword>
<proteinExistence type="inferred from homology"/>
<dbReference type="Proteomes" id="UP001345691">
    <property type="component" value="Unassembled WGS sequence"/>
</dbReference>
<dbReference type="SUPFAM" id="SSF53720">
    <property type="entry name" value="ALDH-like"/>
    <property type="match status" value="2"/>
</dbReference>
<dbReference type="EMBL" id="JAVRRF010000073">
    <property type="protein sequence ID" value="KAK5048102.1"/>
    <property type="molecule type" value="Genomic_DNA"/>
</dbReference>
<dbReference type="PROSITE" id="PS00070">
    <property type="entry name" value="ALDEHYDE_DEHYDR_CYS"/>
    <property type="match status" value="1"/>
</dbReference>
<dbReference type="InterPro" id="IPR016161">
    <property type="entry name" value="Ald_DH/histidinol_DH"/>
</dbReference>
<dbReference type="InterPro" id="IPR015590">
    <property type="entry name" value="Aldehyde_DH_dom"/>
</dbReference>
<comment type="caution">
    <text evidence="6">The sequence shown here is derived from an EMBL/GenBank/DDBJ whole genome shotgun (WGS) entry which is preliminary data.</text>
</comment>
<accession>A0ABR0IU36</accession>
<evidence type="ECO:0000259" key="5">
    <source>
        <dbReference type="Pfam" id="PF00171"/>
    </source>
</evidence>
<reference evidence="6 7" key="1">
    <citation type="submission" date="2023-08" db="EMBL/GenBank/DDBJ databases">
        <title>Black Yeasts Isolated from many extreme environments.</title>
        <authorList>
            <person name="Coleine C."/>
            <person name="Stajich J.E."/>
            <person name="Selbmann L."/>
        </authorList>
    </citation>
    <scope>NUCLEOTIDE SEQUENCE [LARGE SCALE GENOMIC DNA]</scope>
    <source>
        <strain evidence="6 7">CCFEE 6328</strain>
    </source>
</reference>
<evidence type="ECO:0000256" key="1">
    <source>
        <dbReference type="ARBA" id="ARBA00009986"/>
    </source>
</evidence>
<dbReference type="Gene3D" id="3.40.309.10">
    <property type="entry name" value="Aldehyde Dehydrogenase, Chain A, domain 2"/>
    <property type="match status" value="1"/>
</dbReference>
<dbReference type="PANTHER" id="PTHR11699">
    <property type="entry name" value="ALDEHYDE DEHYDROGENASE-RELATED"/>
    <property type="match status" value="1"/>
</dbReference>
<dbReference type="EC" id="1.2.1.3" evidence="3"/>
<evidence type="ECO:0000256" key="3">
    <source>
        <dbReference type="ARBA" id="ARBA00024226"/>
    </source>
</evidence>
<evidence type="ECO:0000313" key="6">
    <source>
        <dbReference type="EMBL" id="KAK5048102.1"/>
    </source>
</evidence>
<gene>
    <name evidence="6" type="ORF">LTR69_011465</name>
</gene>
<evidence type="ECO:0000256" key="4">
    <source>
        <dbReference type="ARBA" id="ARBA00049194"/>
    </source>
</evidence>
<evidence type="ECO:0000256" key="2">
    <source>
        <dbReference type="ARBA" id="ARBA00023002"/>
    </source>
</evidence>
<comment type="catalytic activity">
    <reaction evidence="4">
        <text>an aldehyde + NAD(+) + H2O = a carboxylate + NADH + 2 H(+)</text>
        <dbReference type="Rhea" id="RHEA:16185"/>
        <dbReference type="ChEBI" id="CHEBI:15377"/>
        <dbReference type="ChEBI" id="CHEBI:15378"/>
        <dbReference type="ChEBI" id="CHEBI:17478"/>
        <dbReference type="ChEBI" id="CHEBI:29067"/>
        <dbReference type="ChEBI" id="CHEBI:57540"/>
        <dbReference type="ChEBI" id="CHEBI:57945"/>
        <dbReference type="EC" id="1.2.1.3"/>
    </reaction>
</comment>
<keyword evidence="2" id="KW-0560">Oxidoreductase</keyword>
<protein>
    <recommendedName>
        <fullName evidence="3">aldehyde dehydrogenase (NAD(+))</fullName>
        <ecNumber evidence="3">1.2.1.3</ecNumber>
    </recommendedName>
</protein>
<organism evidence="6 7">
    <name type="scientific">Exophiala sideris</name>
    <dbReference type="NCBI Taxonomy" id="1016849"/>
    <lineage>
        <taxon>Eukaryota</taxon>
        <taxon>Fungi</taxon>
        <taxon>Dikarya</taxon>
        <taxon>Ascomycota</taxon>
        <taxon>Pezizomycotina</taxon>
        <taxon>Eurotiomycetes</taxon>
        <taxon>Chaetothyriomycetidae</taxon>
        <taxon>Chaetothyriales</taxon>
        <taxon>Herpotrichiellaceae</taxon>
        <taxon>Exophiala</taxon>
    </lineage>
</organism>
<evidence type="ECO:0000313" key="7">
    <source>
        <dbReference type="Proteomes" id="UP001345691"/>
    </source>
</evidence>
<sequence>MTANVISNGHGESGPREIETRLFINNGLVKAQKEGTFEVINPATEVITAHVQEATDTDVELAVAAAEAAFPACRGIGLCALSALYGGQGSRHSRRIPSPDRQLCEHHPPTFVWCLRGHNPMECASHDDDLQDAAGSDRRQHSSRGVVAKAPLTSLLIAKLADEAGFLAGVINILNGHGAVCGAALSAHPRMRKISFTGSVRAGKAVLEAAAKSNLKKVTLELGGKSLLIIFDDPDVASAAQAAAKSILLNSGQACIASSRGYVHDSIAEAFSKQLVQVLKHLGSNPEEDNNPLSLSTRRGPQATRGQFTSTLGYFDEVKQAGYKIISARKQEGRKGFFIEPTVIFKADEESRVMKEEVFGPVICLSVFGDEKEVLKCANDGAYGL</sequence>
<comment type="similarity">
    <text evidence="1">Belongs to the aldehyde dehydrogenase family.</text>
</comment>
<name>A0ABR0IU36_9EURO</name>
<dbReference type="InterPro" id="IPR016162">
    <property type="entry name" value="Ald_DH_N"/>
</dbReference>